<dbReference type="AlphaFoldDB" id="A0A0A9FLI3"/>
<evidence type="ECO:0000313" key="1">
    <source>
        <dbReference type="EMBL" id="JAE13880.1"/>
    </source>
</evidence>
<proteinExistence type="predicted"/>
<dbReference type="EMBL" id="GBRH01184016">
    <property type="protein sequence ID" value="JAE13880.1"/>
    <property type="molecule type" value="Transcribed_RNA"/>
</dbReference>
<protein>
    <submittedName>
        <fullName evidence="1">Uncharacterized protein</fullName>
    </submittedName>
</protein>
<reference evidence="1" key="2">
    <citation type="journal article" date="2015" name="Data Brief">
        <title>Shoot transcriptome of the giant reed, Arundo donax.</title>
        <authorList>
            <person name="Barrero R.A."/>
            <person name="Guerrero F.D."/>
            <person name="Moolhuijzen P."/>
            <person name="Goolsby J.A."/>
            <person name="Tidwell J."/>
            <person name="Bellgard S.E."/>
            <person name="Bellgard M.I."/>
        </authorList>
    </citation>
    <scope>NUCLEOTIDE SEQUENCE</scope>
    <source>
        <tissue evidence="1">Shoot tissue taken approximately 20 cm above the soil surface</tissue>
    </source>
</reference>
<organism evidence="1">
    <name type="scientific">Arundo donax</name>
    <name type="common">Giant reed</name>
    <name type="synonym">Donax arundinaceus</name>
    <dbReference type="NCBI Taxonomy" id="35708"/>
    <lineage>
        <taxon>Eukaryota</taxon>
        <taxon>Viridiplantae</taxon>
        <taxon>Streptophyta</taxon>
        <taxon>Embryophyta</taxon>
        <taxon>Tracheophyta</taxon>
        <taxon>Spermatophyta</taxon>
        <taxon>Magnoliopsida</taxon>
        <taxon>Liliopsida</taxon>
        <taxon>Poales</taxon>
        <taxon>Poaceae</taxon>
        <taxon>PACMAD clade</taxon>
        <taxon>Arundinoideae</taxon>
        <taxon>Arundineae</taxon>
        <taxon>Arundo</taxon>
    </lineage>
</organism>
<reference evidence="1" key="1">
    <citation type="submission" date="2014-09" db="EMBL/GenBank/DDBJ databases">
        <authorList>
            <person name="Magalhaes I.L.F."/>
            <person name="Oliveira U."/>
            <person name="Santos F.R."/>
            <person name="Vidigal T.H.D.A."/>
            <person name="Brescovit A.D."/>
            <person name="Santos A.J."/>
        </authorList>
    </citation>
    <scope>NUCLEOTIDE SEQUENCE</scope>
    <source>
        <tissue evidence="1">Shoot tissue taken approximately 20 cm above the soil surface</tissue>
    </source>
</reference>
<accession>A0A0A9FLI3</accession>
<name>A0A0A9FLI3_ARUDO</name>
<sequence>MFTMSEAMIHQIEHKYKALDGQCQKILISTIYMQPTLALAQRSGLLSILGELR</sequence>